<dbReference type="AlphaFoldDB" id="A0A4U8YWN1"/>
<evidence type="ECO:0000313" key="1">
    <source>
        <dbReference type="EMBL" id="VFU07773.1"/>
    </source>
</evidence>
<gene>
    <name evidence="1" type="ORF">MTUNDRAET4_0880</name>
</gene>
<reference evidence="1 2" key="1">
    <citation type="submission" date="2019-03" db="EMBL/GenBank/DDBJ databases">
        <authorList>
            <person name="Kox A.R. M."/>
        </authorList>
    </citation>
    <scope>NUCLEOTIDE SEQUENCE [LARGE SCALE GENOMIC DNA]</scope>
    <source>
        <strain evidence="1">MTUNDRAET4 annotated genome</strain>
    </source>
</reference>
<dbReference type="EMBL" id="LR536450">
    <property type="protein sequence ID" value="VFU07773.1"/>
    <property type="molecule type" value="Genomic_DNA"/>
</dbReference>
<dbReference type="Proteomes" id="UP000294360">
    <property type="component" value="Chromosome"/>
</dbReference>
<organism evidence="1 2">
    <name type="scientific">Methylocella tundrae</name>
    <dbReference type="NCBI Taxonomy" id="227605"/>
    <lineage>
        <taxon>Bacteria</taxon>
        <taxon>Pseudomonadati</taxon>
        <taxon>Pseudomonadota</taxon>
        <taxon>Alphaproteobacteria</taxon>
        <taxon>Hyphomicrobiales</taxon>
        <taxon>Beijerinckiaceae</taxon>
        <taxon>Methylocella</taxon>
    </lineage>
</organism>
<sequence length="57" mass="6529">MRSLKAMAAIQISRVCLFPVATNELNRNHYERFERSPGPKLMFTLHPSFALSHDLNA</sequence>
<name>A0A4U8YWN1_METTU</name>
<protein>
    <submittedName>
        <fullName evidence="1">Uncharacterized protein</fullName>
    </submittedName>
</protein>
<accession>A0A4U8YWN1</accession>
<evidence type="ECO:0000313" key="2">
    <source>
        <dbReference type="Proteomes" id="UP000294360"/>
    </source>
</evidence>
<proteinExistence type="predicted"/>
<dbReference type="KEGG" id="mtun:MTUNDRAET4_0880"/>